<name>A0A0F9FB33_9ZZZZ</name>
<dbReference type="AlphaFoldDB" id="A0A0F9FB33"/>
<evidence type="ECO:0000256" key="1">
    <source>
        <dbReference type="SAM" id="Coils"/>
    </source>
</evidence>
<reference evidence="2" key="1">
    <citation type="journal article" date="2015" name="Nature">
        <title>Complex archaea that bridge the gap between prokaryotes and eukaryotes.</title>
        <authorList>
            <person name="Spang A."/>
            <person name="Saw J.H."/>
            <person name="Jorgensen S.L."/>
            <person name="Zaremba-Niedzwiedzka K."/>
            <person name="Martijn J."/>
            <person name="Lind A.E."/>
            <person name="van Eijk R."/>
            <person name="Schleper C."/>
            <person name="Guy L."/>
            <person name="Ettema T.J."/>
        </authorList>
    </citation>
    <scope>NUCLEOTIDE SEQUENCE</scope>
</reference>
<dbReference type="EMBL" id="LAZR01024264">
    <property type="protein sequence ID" value="KKL75736.1"/>
    <property type="molecule type" value="Genomic_DNA"/>
</dbReference>
<keyword evidence="1" id="KW-0175">Coiled coil</keyword>
<protein>
    <submittedName>
        <fullName evidence="2">Uncharacterized protein</fullName>
    </submittedName>
</protein>
<organism evidence="2">
    <name type="scientific">marine sediment metagenome</name>
    <dbReference type="NCBI Taxonomy" id="412755"/>
    <lineage>
        <taxon>unclassified sequences</taxon>
        <taxon>metagenomes</taxon>
        <taxon>ecological metagenomes</taxon>
    </lineage>
</organism>
<sequence>MVNEKQMSKASSSYQKDINRLKKKILFYEEVLERRNKQIQILKQECHQWKETCEILADPNIIKSITKSLKQFAEGKGIKLSELAKVQGR</sequence>
<accession>A0A0F9FB33</accession>
<evidence type="ECO:0000313" key="2">
    <source>
        <dbReference type="EMBL" id="KKL75736.1"/>
    </source>
</evidence>
<gene>
    <name evidence="2" type="ORF">LCGC14_2051890</name>
</gene>
<proteinExistence type="predicted"/>
<feature type="coiled-coil region" evidence="1">
    <location>
        <begin position="18"/>
        <end position="52"/>
    </location>
</feature>
<comment type="caution">
    <text evidence="2">The sequence shown here is derived from an EMBL/GenBank/DDBJ whole genome shotgun (WGS) entry which is preliminary data.</text>
</comment>